<keyword evidence="1" id="KW-1133">Transmembrane helix</keyword>
<evidence type="ECO:0008006" key="5">
    <source>
        <dbReference type="Google" id="ProtNLM"/>
    </source>
</evidence>
<dbReference type="KEGG" id="gur:Gura_2577"/>
<sequence length="263" mass="26992">MKKKMITLLAAAMLTMSAASSAMAAFAQGDLIRVVYDTLGTKEIATNLGSVSALTSYANGSILGGGIDATTLAQFGGSSYSDLRVAYFSNDNATSSAWVSGTGDLSTTTAPTNGSLKYGGYKTNFASTINQYNLFLSADGKVATLDNKSLTNSFFNKMDNKGAATGGFANFLPTKPAGGVVSLAALATTGYVDQALYTWGSTISNSANLGVRVGDVQKLTLRTLADGSTAIMTNAASTPIPPAFLLMGSGLLGMVGIRRKMTA</sequence>
<dbReference type="HOGENOM" id="CLU_1056731_0_0_7"/>
<feature type="signal peptide" evidence="2">
    <location>
        <begin position="1"/>
        <end position="24"/>
    </location>
</feature>
<keyword evidence="4" id="KW-1185">Reference proteome</keyword>
<dbReference type="RefSeq" id="WP_011939433.1">
    <property type="nucleotide sequence ID" value="NC_009483.1"/>
</dbReference>
<proteinExistence type="predicted"/>
<protein>
    <recommendedName>
        <fullName evidence="5">PEP-CTERM protein-sorting domain-containing protein</fullName>
    </recommendedName>
</protein>
<evidence type="ECO:0000313" key="3">
    <source>
        <dbReference type="EMBL" id="ABQ26755.1"/>
    </source>
</evidence>
<dbReference type="EMBL" id="CP000698">
    <property type="protein sequence ID" value="ABQ26755.1"/>
    <property type="molecule type" value="Genomic_DNA"/>
</dbReference>
<keyword evidence="1" id="KW-0812">Transmembrane</keyword>
<feature type="chain" id="PRO_5002683230" description="PEP-CTERM protein-sorting domain-containing protein" evidence="2">
    <location>
        <begin position="25"/>
        <end position="263"/>
    </location>
</feature>
<gene>
    <name evidence="3" type="ordered locus">Gura_2577</name>
</gene>
<dbReference type="AlphaFoldDB" id="A5G4N7"/>
<evidence type="ECO:0000256" key="2">
    <source>
        <dbReference type="SAM" id="SignalP"/>
    </source>
</evidence>
<organism evidence="3 4">
    <name type="scientific">Geotalea uraniireducens (strain Rf4)</name>
    <name type="common">Geobacter uraniireducens</name>
    <dbReference type="NCBI Taxonomy" id="351605"/>
    <lineage>
        <taxon>Bacteria</taxon>
        <taxon>Pseudomonadati</taxon>
        <taxon>Thermodesulfobacteriota</taxon>
        <taxon>Desulfuromonadia</taxon>
        <taxon>Geobacterales</taxon>
        <taxon>Geobacteraceae</taxon>
        <taxon>Geotalea</taxon>
    </lineage>
</organism>
<feature type="transmembrane region" description="Helical" evidence="1">
    <location>
        <begin position="240"/>
        <end position="257"/>
    </location>
</feature>
<name>A5G4N7_GEOUR</name>
<evidence type="ECO:0000256" key="1">
    <source>
        <dbReference type="SAM" id="Phobius"/>
    </source>
</evidence>
<reference evidence="3 4" key="1">
    <citation type="submission" date="2007-05" db="EMBL/GenBank/DDBJ databases">
        <title>Complete sequence of Geobacter uraniireducens Rf4.</title>
        <authorList>
            <consortium name="US DOE Joint Genome Institute"/>
            <person name="Copeland A."/>
            <person name="Lucas S."/>
            <person name="Lapidus A."/>
            <person name="Barry K."/>
            <person name="Detter J.C."/>
            <person name="Glavina del Rio T."/>
            <person name="Hammon N."/>
            <person name="Israni S."/>
            <person name="Dalin E."/>
            <person name="Tice H."/>
            <person name="Pitluck S."/>
            <person name="Chertkov O."/>
            <person name="Brettin T."/>
            <person name="Bruce D."/>
            <person name="Han C."/>
            <person name="Schmutz J."/>
            <person name="Larimer F."/>
            <person name="Land M."/>
            <person name="Hauser L."/>
            <person name="Kyrpides N."/>
            <person name="Mikhailova N."/>
            <person name="Shelobolina E."/>
            <person name="Aklujkar M."/>
            <person name="Lovley D."/>
            <person name="Richardson P."/>
        </authorList>
    </citation>
    <scope>NUCLEOTIDE SEQUENCE [LARGE SCALE GENOMIC DNA]</scope>
    <source>
        <strain evidence="3 4">Rf4</strain>
    </source>
</reference>
<accession>A5G4N7</accession>
<keyword evidence="2" id="KW-0732">Signal</keyword>
<keyword evidence="1" id="KW-0472">Membrane</keyword>
<evidence type="ECO:0000313" key="4">
    <source>
        <dbReference type="Proteomes" id="UP000006695"/>
    </source>
</evidence>
<dbReference type="Proteomes" id="UP000006695">
    <property type="component" value="Chromosome"/>
</dbReference>
<dbReference type="STRING" id="351605.Gura_2577"/>